<evidence type="ECO:0000256" key="2">
    <source>
        <dbReference type="SAM" id="Phobius"/>
    </source>
</evidence>
<evidence type="ECO:0008006" key="5">
    <source>
        <dbReference type="Google" id="ProtNLM"/>
    </source>
</evidence>
<keyword evidence="2" id="KW-0472">Membrane</keyword>
<organism evidence="3 4">
    <name type="scientific">Candidatus Ozemobacter sibiricus</name>
    <dbReference type="NCBI Taxonomy" id="2268124"/>
    <lineage>
        <taxon>Bacteria</taxon>
        <taxon>Candidatus Ozemobacteria</taxon>
        <taxon>Candidatus Ozemobacterales</taxon>
        <taxon>Candidatus Ozemobacteraceae</taxon>
        <taxon>Candidatus Ozemobacter</taxon>
    </lineage>
</organism>
<feature type="region of interest" description="Disordered" evidence="1">
    <location>
        <begin position="1"/>
        <end position="36"/>
    </location>
</feature>
<dbReference type="AlphaFoldDB" id="A0A367ZMV9"/>
<feature type="transmembrane region" description="Helical" evidence="2">
    <location>
        <begin position="42"/>
        <end position="65"/>
    </location>
</feature>
<keyword evidence="2" id="KW-0812">Transmembrane</keyword>
<sequence length="188" mass="20734">MSDRPPRAVCPRRPRLAPSGRPARPSSSPAIGRRGGRAPRRAFTLIEVLVAMIFLSLALLSLMWMNQASTRGAMDAYYEFLGQSLAQEPLEVYRALGYDWLARNPSGLPDLPIGAWQDVSDGPTPDLGRPAEAGFFSRLIETARITDGTGLSALRLTVTVRPRQLGRVEAWLTRNQITRTALLFPRPP</sequence>
<dbReference type="Proteomes" id="UP000252355">
    <property type="component" value="Unassembled WGS sequence"/>
</dbReference>
<gene>
    <name evidence="3" type="ORF">OZSIB_0093</name>
</gene>
<dbReference type="EMBL" id="QOQW01000013">
    <property type="protein sequence ID" value="RCK79453.1"/>
    <property type="molecule type" value="Genomic_DNA"/>
</dbReference>
<keyword evidence="2" id="KW-1133">Transmembrane helix</keyword>
<name>A0A367ZMV9_9BACT</name>
<protein>
    <recommendedName>
        <fullName evidence="5">Type II secretion system protein</fullName>
    </recommendedName>
</protein>
<evidence type="ECO:0000313" key="4">
    <source>
        <dbReference type="Proteomes" id="UP000252355"/>
    </source>
</evidence>
<accession>A0A367ZMV9</accession>
<proteinExistence type="predicted"/>
<evidence type="ECO:0000256" key="1">
    <source>
        <dbReference type="SAM" id="MobiDB-lite"/>
    </source>
</evidence>
<evidence type="ECO:0000313" key="3">
    <source>
        <dbReference type="EMBL" id="RCK79453.1"/>
    </source>
</evidence>
<dbReference type="InterPro" id="IPR012902">
    <property type="entry name" value="N_methyl_site"/>
</dbReference>
<feature type="compositionally biased region" description="Low complexity" evidence="1">
    <location>
        <begin position="16"/>
        <end position="32"/>
    </location>
</feature>
<reference evidence="3 4" key="1">
    <citation type="submission" date="2018-05" db="EMBL/GenBank/DDBJ databases">
        <title>A metagenomic window into the 2 km-deep terrestrial subsurface aquifer revealed taxonomically and functionally diverse microbial community comprising novel uncultured bacterial lineages.</title>
        <authorList>
            <person name="Kadnikov V.V."/>
            <person name="Mardanov A.V."/>
            <person name="Beletsky A.V."/>
            <person name="Banks D."/>
            <person name="Pimenov N.V."/>
            <person name="Frank Y.A."/>
            <person name="Karnachuk O.V."/>
            <person name="Ravin N.V."/>
        </authorList>
    </citation>
    <scope>NUCLEOTIDE SEQUENCE [LARGE SCALE GENOMIC DNA]</scope>
    <source>
        <strain evidence="3">BY5</strain>
    </source>
</reference>
<comment type="caution">
    <text evidence="3">The sequence shown here is derived from an EMBL/GenBank/DDBJ whole genome shotgun (WGS) entry which is preliminary data.</text>
</comment>
<dbReference type="NCBIfam" id="TIGR02532">
    <property type="entry name" value="IV_pilin_GFxxxE"/>
    <property type="match status" value="1"/>
</dbReference>
<dbReference type="Pfam" id="PF07963">
    <property type="entry name" value="N_methyl"/>
    <property type="match status" value="1"/>
</dbReference>